<dbReference type="AlphaFoldDB" id="A0A2G1UNB6"/>
<evidence type="ECO:0000256" key="1">
    <source>
        <dbReference type="SAM" id="MobiDB-lite"/>
    </source>
</evidence>
<sequence length="158" mass="16677">MPDSALLKSAVRKAIAAVTGLLLALVLLTALLITGFYLLVQAAILSLSAYLGQAGAMAVVGFGCVVLLAAFFWRMTASRSPGTGSGTTSAIEKLRELIRENPLESALTAFAVGLVQESDPRLRTLLMQGGMALMKQPAPENPKEPTAHPSRDGEPNWE</sequence>
<evidence type="ECO:0000256" key="2">
    <source>
        <dbReference type="SAM" id="Phobius"/>
    </source>
</evidence>
<protein>
    <submittedName>
        <fullName evidence="3">Uncharacterized protein</fullName>
    </submittedName>
</protein>
<dbReference type="Proteomes" id="UP000231409">
    <property type="component" value="Unassembled WGS sequence"/>
</dbReference>
<keyword evidence="2" id="KW-1133">Transmembrane helix</keyword>
<reference evidence="3 4" key="1">
    <citation type="submission" date="2017-09" db="EMBL/GenBank/DDBJ databases">
        <title>The draft genome sequences of Marinobacter sp. PWS21.</title>
        <authorList>
            <person name="Cao J."/>
        </authorList>
    </citation>
    <scope>NUCLEOTIDE SEQUENCE [LARGE SCALE GENOMIC DNA]</scope>
    <source>
        <strain evidence="3 4">PWS21</strain>
    </source>
</reference>
<organism evidence="3 4">
    <name type="scientific">Marinobacter profundi</name>
    <dbReference type="NCBI Taxonomy" id="2666256"/>
    <lineage>
        <taxon>Bacteria</taxon>
        <taxon>Pseudomonadati</taxon>
        <taxon>Pseudomonadota</taxon>
        <taxon>Gammaproteobacteria</taxon>
        <taxon>Pseudomonadales</taxon>
        <taxon>Marinobacteraceae</taxon>
        <taxon>Marinobacter</taxon>
    </lineage>
</organism>
<keyword evidence="2" id="KW-0472">Membrane</keyword>
<feature type="region of interest" description="Disordered" evidence="1">
    <location>
        <begin position="134"/>
        <end position="158"/>
    </location>
</feature>
<feature type="transmembrane region" description="Helical" evidence="2">
    <location>
        <begin position="21"/>
        <end position="44"/>
    </location>
</feature>
<evidence type="ECO:0000313" key="4">
    <source>
        <dbReference type="Proteomes" id="UP000231409"/>
    </source>
</evidence>
<keyword evidence="4" id="KW-1185">Reference proteome</keyword>
<proteinExistence type="predicted"/>
<name>A0A2G1UNB6_9GAMM</name>
<comment type="caution">
    <text evidence="3">The sequence shown here is derived from an EMBL/GenBank/DDBJ whole genome shotgun (WGS) entry which is preliminary data.</text>
</comment>
<feature type="transmembrane region" description="Helical" evidence="2">
    <location>
        <begin position="50"/>
        <end position="73"/>
    </location>
</feature>
<feature type="compositionally biased region" description="Basic and acidic residues" evidence="1">
    <location>
        <begin position="141"/>
        <end position="158"/>
    </location>
</feature>
<evidence type="ECO:0000313" key="3">
    <source>
        <dbReference type="EMBL" id="PHQ15935.1"/>
    </source>
</evidence>
<keyword evidence="2" id="KW-0812">Transmembrane</keyword>
<dbReference type="RefSeq" id="WP_099614039.1">
    <property type="nucleotide sequence ID" value="NZ_KZ319369.1"/>
</dbReference>
<gene>
    <name evidence="3" type="ORF">CLH61_07295</name>
</gene>
<dbReference type="EMBL" id="NTFH01000005">
    <property type="protein sequence ID" value="PHQ15935.1"/>
    <property type="molecule type" value="Genomic_DNA"/>
</dbReference>
<accession>A0A2G1UNB6</accession>